<organism evidence="2 3">
    <name type="scientific">Varroa destructor</name>
    <name type="common">Honeybee mite</name>
    <dbReference type="NCBI Taxonomy" id="109461"/>
    <lineage>
        <taxon>Eukaryota</taxon>
        <taxon>Metazoa</taxon>
        <taxon>Ecdysozoa</taxon>
        <taxon>Arthropoda</taxon>
        <taxon>Chelicerata</taxon>
        <taxon>Arachnida</taxon>
        <taxon>Acari</taxon>
        <taxon>Parasitiformes</taxon>
        <taxon>Mesostigmata</taxon>
        <taxon>Gamasina</taxon>
        <taxon>Dermanyssoidea</taxon>
        <taxon>Varroidae</taxon>
        <taxon>Varroa</taxon>
    </lineage>
</organism>
<sequence>MPRANVIENLVGENSVTRTRLFKTPDASNDSLLQNLRNNCKMTLNPSAAVFVPSMKTLHLAKTCPVPTSSTVGQSQGVSTHSRTSTGLRHEFRQAHPPHLAPLYLNADEIRIQQQINRQHGHGLSSRAGSGDQQMDKTVIETGSFDVASFLEDMVHDATEDFLNYLTFRCEYLHDYARASPRHALEVIKCIMHTSHPKNAHDSVRPDRLAKLVVAMVEMNARFFHQLFYKLDLVIQEYLKRSGCSSGWQHPENVGAKLSIFVGRLLYELHIGRCRSLPKQFQHFARNVCHWLAELLKLKATSEYAIVSLSHCYHELRAETSMRELDTLHVALQRTPNPLNEEFRQLLSETQKIARQRDVQPRERCSRIHKTQVADLNDEENKAFEQFLQEMRSEAVSNHNSNNHNNNNINNNNNNNNNERNNLR</sequence>
<proteinExistence type="predicted"/>
<evidence type="ECO:0000313" key="3">
    <source>
        <dbReference type="Proteomes" id="UP000594260"/>
    </source>
</evidence>
<dbReference type="InParanoid" id="A0A7M7JED9"/>
<dbReference type="RefSeq" id="XP_022648865.1">
    <property type="nucleotide sequence ID" value="XM_022793130.1"/>
</dbReference>
<protein>
    <submittedName>
        <fullName evidence="2">Uncharacterized protein</fullName>
    </submittedName>
</protein>
<evidence type="ECO:0000313" key="2">
    <source>
        <dbReference type="EnsemblMetazoa" id="XP_022648865"/>
    </source>
</evidence>
<feature type="compositionally biased region" description="Low complexity" evidence="1">
    <location>
        <begin position="398"/>
        <end position="424"/>
    </location>
</feature>
<accession>A0A7M7JED9</accession>
<evidence type="ECO:0000256" key="1">
    <source>
        <dbReference type="SAM" id="MobiDB-lite"/>
    </source>
</evidence>
<dbReference type="KEGG" id="vde:111245167"/>
<reference evidence="2" key="1">
    <citation type="submission" date="2021-01" db="UniProtKB">
        <authorList>
            <consortium name="EnsemblMetazoa"/>
        </authorList>
    </citation>
    <scope>IDENTIFICATION</scope>
</reference>
<keyword evidence="3" id="KW-1185">Reference proteome</keyword>
<dbReference type="AlphaFoldDB" id="A0A7M7JED9"/>
<feature type="region of interest" description="Disordered" evidence="1">
    <location>
        <begin position="394"/>
        <end position="424"/>
    </location>
</feature>
<name>A0A7M7JED9_VARDE</name>
<dbReference type="Proteomes" id="UP000594260">
    <property type="component" value="Unplaced"/>
</dbReference>
<dbReference type="EnsemblMetazoa" id="XM_022793130">
    <property type="protein sequence ID" value="XP_022648865"/>
    <property type="gene ID" value="LOC111245167"/>
</dbReference>
<dbReference type="GeneID" id="111245167"/>